<organism evidence="2 3">
    <name type="scientific">Sphingomonas glaciei</name>
    <dbReference type="NCBI Taxonomy" id="2938948"/>
    <lineage>
        <taxon>Bacteria</taxon>
        <taxon>Pseudomonadati</taxon>
        <taxon>Pseudomonadota</taxon>
        <taxon>Alphaproteobacteria</taxon>
        <taxon>Sphingomonadales</taxon>
        <taxon>Sphingomonadaceae</taxon>
        <taxon>Sphingomonas</taxon>
    </lineage>
</organism>
<protein>
    <recommendedName>
        <fullName evidence="4">Lipoprotein</fullName>
    </recommendedName>
</protein>
<proteinExistence type="predicted"/>
<dbReference type="RefSeq" id="WP_249504864.1">
    <property type="nucleotide sequence ID" value="NZ_CP097253.1"/>
</dbReference>
<evidence type="ECO:0000313" key="3">
    <source>
        <dbReference type="Proteomes" id="UP000831921"/>
    </source>
</evidence>
<accession>A0ABY5MXB3</accession>
<evidence type="ECO:0008006" key="4">
    <source>
        <dbReference type="Google" id="ProtNLM"/>
    </source>
</evidence>
<reference evidence="2 3" key="1">
    <citation type="submission" date="2022-05" db="EMBL/GenBank/DDBJ databases">
        <title>S8-45 Sphingomonas ultraviolaceadurans.</title>
        <authorList>
            <person name="Liu Y."/>
        </authorList>
    </citation>
    <scope>NUCLEOTIDE SEQUENCE [LARGE SCALE GENOMIC DNA]</scope>
    <source>
        <strain evidence="2 3">S8-45</strain>
    </source>
</reference>
<keyword evidence="3" id="KW-1185">Reference proteome</keyword>
<evidence type="ECO:0000256" key="1">
    <source>
        <dbReference type="SAM" id="SignalP"/>
    </source>
</evidence>
<keyword evidence="1" id="KW-0732">Signal</keyword>
<feature type="signal peptide" evidence="1">
    <location>
        <begin position="1"/>
        <end position="23"/>
    </location>
</feature>
<evidence type="ECO:0000313" key="2">
    <source>
        <dbReference type="EMBL" id="UUR09099.1"/>
    </source>
</evidence>
<sequence length="118" mass="12455">MRKLFLIAAVVTVSACATPKAQIAEGLTGYGVAEGPAKCVGERLQSNLSLGQLRELGRVASATRARDPDPSRLTIDDFLRAASEVRDPQIGIEVAKAAGRCNLVPLGFAPAKYEMDDA</sequence>
<dbReference type="PROSITE" id="PS51257">
    <property type="entry name" value="PROKAR_LIPOPROTEIN"/>
    <property type="match status" value="1"/>
</dbReference>
<feature type="chain" id="PRO_5046525774" description="Lipoprotein" evidence="1">
    <location>
        <begin position="24"/>
        <end position="118"/>
    </location>
</feature>
<name>A0ABY5MXB3_9SPHN</name>
<gene>
    <name evidence="2" type="ORF">M1K48_05635</name>
</gene>
<dbReference type="Proteomes" id="UP000831921">
    <property type="component" value="Chromosome"/>
</dbReference>
<dbReference type="EMBL" id="CP097253">
    <property type="protein sequence ID" value="UUR09099.1"/>
    <property type="molecule type" value="Genomic_DNA"/>
</dbReference>